<gene>
    <name evidence="1" type="ORF">CK820_G0036934</name>
</gene>
<reference evidence="1 2" key="1">
    <citation type="submission" date="2017-12" db="EMBL/GenBank/DDBJ databases">
        <title>High-resolution comparative analysis of great ape genomes.</title>
        <authorList>
            <person name="Pollen A."/>
            <person name="Hastie A."/>
            <person name="Hormozdiari F."/>
            <person name="Dougherty M."/>
            <person name="Liu R."/>
            <person name="Chaisson M."/>
            <person name="Hoppe E."/>
            <person name="Hill C."/>
            <person name="Pang A."/>
            <person name="Hillier L."/>
            <person name="Baker C."/>
            <person name="Armstrong J."/>
            <person name="Shendure J."/>
            <person name="Paten B."/>
            <person name="Wilson R."/>
            <person name="Chao H."/>
            <person name="Schneider V."/>
            <person name="Ventura M."/>
            <person name="Kronenberg Z."/>
            <person name="Murali S."/>
            <person name="Gordon D."/>
            <person name="Cantsilieris S."/>
            <person name="Munson K."/>
            <person name="Nelson B."/>
            <person name="Raja A."/>
            <person name="Underwood J."/>
            <person name="Diekhans M."/>
            <person name="Fiddes I."/>
            <person name="Haussler D."/>
            <person name="Eichler E."/>
        </authorList>
    </citation>
    <scope>NUCLEOTIDE SEQUENCE [LARGE SCALE GENOMIC DNA]</scope>
    <source>
        <strain evidence="1">Yerkes chimp pedigree #C0471</strain>
    </source>
</reference>
<accession>A0A2J8KQQ2</accession>
<dbReference type="EMBL" id="NBAG03000347">
    <property type="protein sequence ID" value="PNI37347.1"/>
    <property type="molecule type" value="Genomic_DNA"/>
</dbReference>
<name>A0A2J8KQQ2_PANTR</name>
<dbReference type="AlphaFoldDB" id="A0A2J8KQQ2"/>
<proteinExistence type="predicted"/>
<dbReference type="Proteomes" id="UP000236370">
    <property type="component" value="Unassembled WGS sequence"/>
</dbReference>
<evidence type="ECO:0000313" key="1">
    <source>
        <dbReference type="EMBL" id="PNI37347.1"/>
    </source>
</evidence>
<sequence>ILKCSSYRQARWWAQEITELAQGPGRDFLQLHQHDSYAPPRPGTLAR</sequence>
<feature type="non-terminal residue" evidence="1">
    <location>
        <position position="1"/>
    </location>
</feature>
<organism evidence="1 2">
    <name type="scientific">Pan troglodytes</name>
    <name type="common">Chimpanzee</name>
    <dbReference type="NCBI Taxonomy" id="9598"/>
    <lineage>
        <taxon>Eukaryota</taxon>
        <taxon>Metazoa</taxon>
        <taxon>Chordata</taxon>
        <taxon>Craniata</taxon>
        <taxon>Vertebrata</taxon>
        <taxon>Euteleostomi</taxon>
        <taxon>Mammalia</taxon>
        <taxon>Eutheria</taxon>
        <taxon>Euarchontoglires</taxon>
        <taxon>Primates</taxon>
        <taxon>Haplorrhini</taxon>
        <taxon>Catarrhini</taxon>
        <taxon>Hominidae</taxon>
        <taxon>Pan</taxon>
    </lineage>
</organism>
<protein>
    <submittedName>
        <fullName evidence="1">PLD2 isoform 14</fullName>
    </submittedName>
</protein>
<evidence type="ECO:0000313" key="2">
    <source>
        <dbReference type="Proteomes" id="UP000236370"/>
    </source>
</evidence>
<comment type="caution">
    <text evidence="1">The sequence shown here is derived from an EMBL/GenBank/DDBJ whole genome shotgun (WGS) entry which is preliminary data.</text>
</comment>